<dbReference type="RefSeq" id="WP_245870651.1">
    <property type="nucleotide sequence ID" value="NZ_FZPH01000002.1"/>
</dbReference>
<dbReference type="EMBL" id="FZPH01000002">
    <property type="protein sequence ID" value="SNS84812.1"/>
    <property type="molecule type" value="Genomic_DNA"/>
</dbReference>
<evidence type="ECO:0000313" key="2">
    <source>
        <dbReference type="Proteomes" id="UP000198362"/>
    </source>
</evidence>
<sequence>MSATPFFIQPYRFDDPAADDSGPMLDRQRAVVLEPGEEMLWRGQVNVTGYLVGPTGDGHAERRWTLPRYADVTITDRRLAYVCDDWDLARVGAPRHRSAPSFARPRPKRRPALGGGTRVATGQILWQWPWKLHLLPPPGPQGVLIVCDSMRSNRRPALMLAGGVAADGRELALTVRRSIAQFRLTNPDIVELSPRDRDALQLRAGSALLLDELTDPQRGVALPGGLPVEFVNRDDYYHPAPVQQQWGLAGGGPA</sequence>
<accession>A0A239HU91</accession>
<reference evidence="1 2" key="1">
    <citation type="submission" date="2017-06" db="EMBL/GenBank/DDBJ databases">
        <authorList>
            <person name="Kim H.J."/>
            <person name="Triplett B.A."/>
        </authorList>
    </citation>
    <scope>NUCLEOTIDE SEQUENCE [LARGE SCALE GENOMIC DNA]</scope>
    <source>
        <strain evidence="1 2">CGMCC 4.5593</strain>
    </source>
</reference>
<evidence type="ECO:0000313" key="1">
    <source>
        <dbReference type="EMBL" id="SNS84812.1"/>
    </source>
</evidence>
<dbReference type="AlphaFoldDB" id="A0A239HU91"/>
<protein>
    <submittedName>
        <fullName evidence="1">Uncharacterized protein</fullName>
    </submittedName>
</protein>
<keyword evidence="2" id="KW-1185">Reference proteome</keyword>
<dbReference type="Proteomes" id="UP000198362">
    <property type="component" value="Unassembled WGS sequence"/>
</dbReference>
<organism evidence="1 2">
    <name type="scientific">Asanoa hainanensis</name>
    <dbReference type="NCBI Taxonomy" id="560556"/>
    <lineage>
        <taxon>Bacteria</taxon>
        <taxon>Bacillati</taxon>
        <taxon>Actinomycetota</taxon>
        <taxon>Actinomycetes</taxon>
        <taxon>Micromonosporales</taxon>
        <taxon>Micromonosporaceae</taxon>
        <taxon>Asanoa</taxon>
    </lineage>
</organism>
<name>A0A239HU91_9ACTN</name>
<proteinExistence type="predicted"/>
<gene>
    <name evidence="1" type="ORF">SAMN05421812_10235</name>
</gene>